<dbReference type="EMBL" id="QOZG01000010">
    <property type="protein sequence ID" value="RCS22104.1"/>
    <property type="molecule type" value="Genomic_DNA"/>
</dbReference>
<organism evidence="2 3">
    <name type="scientific">Phyllobacterium salinisoli</name>
    <dbReference type="NCBI Taxonomy" id="1899321"/>
    <lineage>
        <taxon>Bacteria</taxon>
        <taxon>Pseudomonadati</taxon>
        <taxon>Pseudomonadota</taxon>
        <taxon>Alphaproteobacteria</taxon>
        <taxon>Hyphomicrobiales</taxon>
        <taxon>Phyllobacteriaceae</taxon>
        <taxon>Phyllobacterium</taxon>
    </lineage>
</organism>
<evidence type="ECO:0000313" key="3">
    <source>
        <dbReference type="Proteomes" id="UP000253420"/>
    </source>
</evidence>
<feature type="transmembrane region" description="Helical" evidence="1">
    <location>
        <begin position="41"/>
        <end position="64"/>
    </location>
</feature>
<feature type="transmembrane region" description="Helical" evidence="1">
    <location>
        <begin position="79"/>
        <end position="107"/>
    </location>
</feature>
<accession>A0A368JYX8</accession>
<keyword evidence="3" id="KW-1185">Reference proteome</keyword>
<gene>
    <name evidence="2" type="ORF">DUT91_20245</name>
</gene>
<keyword evidence="1" id="KW-0472">Membrane</keyword>
<keyword evidence="1" id="KW-1133">Transmembrane helix</keyword>
<dbReference type="Proteomes" id="UP000253420">
    <property type="component" value="Unassembled WGS sequence"/>
</dbReference>
<reference evidence="2 3" key="1">
    <citation type="submission" date="2018-07" db="EMBL/GenBank/DDBJ databases">
        <title>The draft genome of Phyllobacterium salinisoli.</title>
        <authorList>
            <person name="Liu L."/>
            <person name="Li L."/>
            <person name="Zhang X."/>
            <person name="Liang L."/>
        </authorList>
    </citation>
    <scope>NUCLEOTIDE SEQUENCE [LARGE SCALE GENOMIC DNA]</scope>
    <source>
        <strain evidence="2 3">LLAN61</strain>
    </source>
</reference>
<dbReference type="AlphaFoldDB" id="A0A368JYX8"/>
<sequence>MIVLGIDAVPEIPGWLGLGLWTTEHWQPLRAQRLELLASNAAFWSTIGSFALPLIMLGAVVIWLDKRKLPVPAFLGWSLLGWIVVASLIIEVSGFPLGIPIAICLILGARQQKGLTSIA</sequence>
<dbReference type="InterPro" id="IPR045590">
    <property type="entry name" value="DUF6463"/>
</dbReference>
<dbReference type="Pfam" id="PF20064">
    <property type="entry name" value="DUF6463"/>
    <property type="match status" value="1"/>
</dbReference>
<name>A0A368JYX8_9HYPH</name>
<dbReference type="OrthoDB" id="8116169at2"/>
<evidence type="ECO:0000313" key="2">
    <source>
        <dbReference type="EMBL" id="RCS22104.1"/>
    </source>
</evidence>
<keyword evidence="1" id="KW-0812">Transmembrane</keyword>
<protein>
    <submittedName>
        <fullName evidence="2">Uncharacterized protein</fullName>
    </submittedName>
</protein>
<evidence type="ECO:0000256" key="1">
    <source>
        <dbReference type="SAM" id="Phobius"/>
    </source>
</evidence>
<proteinExistence type="predicted"/>
<comment type="caution">
    <text evidence="2">The sequence shown here is derived from an EMBL/GenBank/DDBJ whole genome shotgun (WGS) entry which is preliminary data.</text>
</comment>